<reference evidence="2" key="1">
    <citation type="submission" date="2014-09" db="EMBL/GenBank/DDBJ databases">
        <authorList>
            <person name="Magalhaes I.L.F."/>
            <person name="Oliveira U."/>
            <person name="Santos F.R."/>
            <person name="Vidigal T.H.D.A."/>
            <person name="Brescovit A.D."/>
            <person name="Santos A.J."/>
        </authorList>
    </citation>
    <scope>NUCLEOTIDE SEQUENCE</scope>
    <source>
        <tissue evidence="2">Shoot tissue taken approximately 20 cm above the soil surface</tissue>
    </source>
</reference>
<sequence>MRNGDPVGCAASASCACRCASDTMVAEMSEASTSAPSAASGIARDPVPHPASQTVAPASGSGESRSMASVAATVCAWPSRMSSCTRFTPSVADP</sequence>
<organism evidence="2">
    <name type="scientific">Arundo donax</name>
    <name type="common">Giant reed</name>
    <name type="synonym">Donax arundinaceus</name>
    <dbReference type="NCBI Taxonomy" id="35708"/>
    <lineage>
        <taxon>Eukaryota</taxon>
        <taxon>Viridiplantae</taxon>
        <taxon>Streptophyta</taxon>
        <taxon>Embryophyta</taxon>
        <taxon>Tracheophyta</taxon>
        <taxon>Spermatophyta</taxon>
        <taxon>Magnoliopsida</taxon>
        <taxon>Liliopsida</taxon>
        <taxon>Poales</taxon>
        <taxon>Poaceae</taxon>
        <taxon>PACMAD clade</taxon>
        <taxon>Arundinoideae</taxon>
        <taxon>Arundineae</taxon>
        <taxon>Arundo</taxon>
    </lineage>
</organism>
<protein>
    <submittedName>
        <fullName evidence="2">CHLM</fullName>
    </submittedName>
</protein>
<proteinExistence type="predicted"/>
<dbReference type="PROSITE" id="PS51257">
    <property type="entry name" value="PROKAR_LIPOPROTEIN"/>
    <property type="match status" value="1"/>
</dbReference>
<reference evidence="2" key="2">
    <citation type="journal article" date="2015" name="Data Brief">
        <title>Shoot transcriptome of the giant reed, Arundo donax.</title>
        <authorList>
            <person name="Barrero R.A."/>
            <person name="Guerrero F.D."/>
            <person name="Moolhuijzen P."/>
            <person name="Goolsby J.A."/>
            <person name="Tidwell J."/>
            <person name="Bellgard S.E."/>
            <person name="Bellgard M.I."/>
        </authorList>
    </citation>
    <scope>NUCLEOTIDE SEQUENCE</scope>
    <source>
        <tissue evidence="2">Shoot tissue taken approximately 20 cm above the soil surface</tissue>
    </source>
</reference>
<accession>A0A0A9G7B2</accession>
<dbReference type="EMBL" id="GBRH01181353">
    <property type="protein sequence ID" value="JAE16543.1"/>
    <property type="molecule type" value="Transcribed_RNA"/>
</dbReference>
<name>A0A0A9G7B2_ARUDO</name>
<evidence type="ECO:0000313" key="2">
    <source>
        <dbReference type="EMBL" id="JAE16543.1"/>
    </source>
</evidence>
<feature type="compositionally biased region" description="Low complexity" evidence="1">
    <location>
        <begin position="28"/>
        <end position="40"/>
    </location>
</feature>
<feature type="region of interest" description="Disordered" evidence="1">
    <location>
        <begin position="28"/>
        <end position="65"/>
    </location>
</feature>
<feature type="compositionally biased region" description="Polar residues" evidence="1">
    <location>
        <begin position="51"/>
        <end position="65"/>
    </location>
</feature>
<evidence type="ECO:0000256" key="1">
    <source>
        <dbReference type="SAM" id="MobiDB-lite"/>
    </source>
</evidence>
<dbReference type="AlphaFoldDB" id="A0A0A9G7B2"/>